<dbReference type="InterPro" id="IPR002044">
    <property type="entry name" value="CBM20"/>
</dbReference>
<feature type="compositionally biased region" description="Polar residues" evidence="1">
    <location>
        <begin position="1"/>
        <end position="12"/>
    </location>
</feature>
<evidence type="ECO:0000256" key="1">
    <source>
        <dbReference type="SAM" id="MobiDB-lite"/>
    </source>
</evidence>
<dbReference type="Pfam" id="PF00004">
    <property type="entry name" value="AAA"/>
    <property type="match status" value="1"/>
</dbReference>
<dbReference type="InterPro" id="IPR036404">
    <property type="entry name" value="Jacalin-like_lectin_dom_sf"/>
</dbReference>
<reference evidence="3" key="1">
    <citation type="submission" date="2022-08" db="EMBL/GenBank/DDBJ databases">
        <authorList>
            <person name="Kallberg Y."/>
            <person name="Tangrot J."/>
            <person name="Rosling A."/>
        </authorList>
    </citation>
    <scope>NUCLEOTIDE SEQUENCE</scope>
    <source>
        <strain evidence="3">Wild A</strain>
    </source>
</reference>
<feature type="compositionally biased region" description="Polar residues" evidence="1">
    <location>
        <begin position="252"/>
        <end position="266"/>
    </location>
</feature>
<dbReference type="InterPro" id="IPR013784">
    <property type="entry name" value="Carb-bd-like_fold"/>
</dbReference>
<name>A0A9W4WVS8_9GLOM</name>
<sequence>MEFNIDNTLSHNNKQKSNDEEGEQPKPNSGSKTKVKFVYGDEKIYDEEFDEINEFIYDDEKTKFVYNDEKPEEEIIFGEENTEFTSEGEKIKFIYDDEKTYNDEKTEENIIYGDVDTEFISEKENKFIYGDEKNEKLQFIYDDQFVYDDEKTESDEFIYSEEKEEKTQFIYGDEQSEDKFVYSNNDPTCDKFDYETEYYIDKQPDAYEEKAEGRHLVYSNVTSTSTVYPKKSHNDSYNSTEKPNVQYKGKNKSTMSEQGNIINDSNEILGEKSKYEHKPLNKERFTEMTAESIQIKPNLSNESSAGNSDVSSNNEILTKKQRRLLNKQKSQVEEQAKGEFVEKREHADDKQVKGKERELTDEKQVKGKIVEKREHTDDKQVKGKERERTDEKQVKGKIIEKREHADDKQVKGKERERTDEKQVKDKIVEKREQADDKKAKGKVVEKRDQAENKFVEIVFHLHFPKAITGNLFVTGNINELGNWNELIVKLDQYKRGIAQRYAATSYWYSKTVRIPIVRFQNVVRYKYAVLESRKYGKRNDTRVNYEGNNDKDNRVLEIHNQNQFDIWKNNSIHGGRVTDYMFLKVIYDSVSLENLKEKILEYDSILKQHQEFTLAETNIQFISEHASEWSTSIAKRHFLCFLLGHCRHNITGKFEFPKNFNSTSFLKTAFKVQATTFPSDNMRIVLKGIDYLIHHNIDNGLLDWLPIFTLAPLIDQQYKFMETISLAKCDEKYVERCFEIILKNKFGLMNENTYIRVFKWLFDQCNNMKMFSNIWQSINHSDKFDTQLQPYLVGRIEKHISKDDLVGLHKSFIEIPEDIGSLVAKPFRERTLHLLTTSRNSIWEQSRSDSLYFLLNSANLRWTKDEYIIVLETLSNLEEYQLLSVFPFLLENWIVKSKDTKDEKITQICIQWYKNLLKKMSQISSNSAAREVEFITSVFKKLSMVCSVINDQTILDKLMDMTSYRINQCLERSIFAATVGVAEFDQLVWRAFTRVIKGKIDFMPINHDEFLLKKMKTVCGSTGNTENFHSHSLVQEAGKAIIKLTTMINDSSIDLLLLQNLLKKNNDELHYYLNSANFIRNDKEIITVDTLAKVRQDCQLYEKKLKKLDNFYKKFCPYQKANDVQNYLDELRKRSKNLDHVSLKESLSEEHWSFHKGIMATADVTDQFNNSQTFYNVFEEQFNLYESNEEIGVEFIANKLMQDIVRDYNDICKNYENWGKLKYSKAISFWRNVSNFDDEIELMSRIGTIDKSEKFMRTIRYLSEVKVWIERLEYLSTLLVIFEVSQDWLGNEISSLNDQDLNLSTLSISFENLDEKFYKFNPNIWALIKELSQSEEFIGFLTTIAEHDMKNLINGVDEHSDTRLIQEDTVSSLIQVKQFLNPLMTKANLTLDAFVKELNEIVNQNPSATSKLTLCNSYNMALQNMYNTISNRGEVTKEKIQNAVNIGTYEFVKEEKNEECILTLSYVSKSETMKYGINELQDLRGRALLISKPGGSFGQVDDVKNKMDEFVTQVDLAQNIITLAKKLTQLGHFGYRKYNEKAKSTKQLDKIVENLKKELDICKGFSCRKGDYYLILKEIGERLENIFGTLQKQTRPIKDSGERIISDVVKRGELFVAACDDKSKVPNIIMSFYANHGSYPEPWQLLMCTTSTTEEELSIFIKRCFFASKHGYENHLFCIANLESLDFELQYDLVNNIRSLVEKVNDYYLALICYSEPGVHHHILDQFSENVHPSNGLSTKAMKAIYREICLDVTCVTSDLSGLGKTEWIKQESYRKHLIPKTFPISDGASYNSLTRQLRDFRIRDFDSLHINIISADNPEEVNLFLFQLLTLGIVSNNTDIASLPNTNIFIEIASSVDQHLLKSLPFISCLDKPNLIWHINRLMVSQEIHSPIQVVCHYLNSYEELELDREDILFRPQLSTDNENIVRTPLPPKLCQKLLDKYFFQRIDSNISSFRFLEIFINVFADQLIRLSGSSFFEVHHLSLMTQETNIRTTLFDTLLQVSKDFATKSIQTKSAQLQAVTQDQGQEEQELANLVQWDDSNHLLVFFMSQLPDSICALYRDKSKVPINVQNLLKSQDIEKEWNLVDYHTMSSEQLLLTLERLARKTMHNIKYPPYALSVDNLLKMALMLLRTRANIPVVVCGEAGCGKTSLIGFLAKVVEVEFSALNIHAGITKQNIKDFMRKFDKKAQAKETWLFFDEINTCNHIGLLADLIAHRMLDGKQIHPNIRLFAACNPYRIRNKSVSNVGLKTNNIRFEERSCLVYEVKPLPDQILDYVWDYGRLQPKDEQTYIQIMVQGSFGSSILAELLFASQEFIRNVEEPYSVSLRDVKRAIKLVKFFQETLETRQKENNIYPGDSPDIVTRSYILALGLCYMSRLYDRELRKRYRETMCQIFLRIEEYKNLNEPRFNEIIREEQIDYMTRMTCPPNTAFNEALLENVLAIIVCILCKVPLFIVGSPGSSKSLAIRLVHQNLRVGLAETSPYNPLKVLHSLLEPSYPADGPTVSVVGISNWRLDNSKSSRALLVQRPKFDLEDLVETALKEADPPLLNRFEKQRMTMNDFLSKEDIELVSQLEEWTRQMSTMAGSIQSQHKFTRKDLFIGFNEEETLQSLIIDIKKNFPDIGETEVLEKCKDALVAIATSDGMVRIDKSPLDPDEIQHWKNIYFQVQHHNDIADYFQDLLHEQSMDEGQNAEFQLIHACPVILNDIIMGNHDVINTQNFEEHLVNEVTSLMLKKVNKCLEKNQEIVEIQLEIRNILNLCEKLTNFNKTEPFQLLQICNDLLTTELIPLKFIKEISKVGEGEEIFSTKFIVKVFEALENFNQSNAILFAKQSFIMRSLEIIPSDSKSMLELYHILFLDEPFPLMGQIIKSVIEEESNKDETFNFFSCLDNPRRVLNSQRFVIINNCLETKALLLHAILDRMFITPPKNASLKTPEEREEWETYFARHYVLPLIKNVTITTTEFREIMKSYKQTGGNNRIGNLNQSRFDSSEIDNTESMSASHSEFSSSFAGSSVPIQQQFSSNSNSFAGPSNSSSFAEPSSSQRRPRKRGGRKYGKNDEGMIIKQDDIFTTIKGRVKDIISQEIIDTEMDQQIKNLRLIKGLLLEYLVIQKDDRDILISNLVEKCNLFFESLLKNEKIFHLIPFTITFAIVHLTVLRESFKLKMSNVDEVKRIISRYKNHFSDSFHQFFTWRMNQITTKTSISNDLNSASFLTILANGEVRDNISNKLVNYVAKSSNDQIFFKVFDLIKLRMFNEAKAEFMKIFLHVFSLVKFFPEIPWHLKPLNISSFWVGPYGIDTFPDGSHNLEDNYRFLYNLSEDDPGIITKIILRHGTVIDFIQAYYKELRNDESSRAGKKIGGKGGSEHIVSDLDNHSKYIVAINLKFGRGLLSVIEFTFNDGKSTGPIGIPDVPITGTVQIGPFGNHNEFRLSGIIGGGGRFHANDNREEYVAHIAFQFQYIESL</sequence>
<dbReference type="EMBL" id="CAMKVN010000378">
    <property type="protein sequence ID" value="CAI2167306.1"/>
    <property type="molecule type" value="Genomic_DNA"/>
</dbReference>
<dbReference type="Gene3D" id="3.40.50.300">
    <property type="entry name" value="P-loop containing nucleotide triphosphate hydrolases"/>
    <property type="match status" value="1"/>
</dbReference>
<dbReference type="InterPro" id="IPR003593">
    <property type="entry name" value="AAA+_ATPase"/>
</dbReference>
<dbReference type="Gene3D" id="2.60.40.10">
    <property type="entry name" value="Immunoglobulins"/>
    <property type="match status" value="1"/>
</dbReference>
<feature type="domain" description="AAA+ ATPase" evidence="2">
    <location>
        <begin position="2136"/>
        <end position="2270"/>
    </location>
</feature>
<dbReference type="GO" id="GO:0004842">
    <property type="term" value="F:ubiquitin-protein transferase activity"/>
    <property type="evidence" value="ECO:0007669"/>
    <property type="project" value="InterPro"/>
</dbReference>
<feature type="compositionally biased region" description="Basic residues" evidence="1">
    <location>
        <begin position="3046"/>
        <end position="3056"/>
    </location>
</feature>
<dbReference type="InterPro" id="IPR013783">
    <property type="entry name" value="Ig-like_fold"/>
</dbReference>
<dbReference type="SUPFAM" id="SSF51101">
    <property type="entry name" value="Mannose-binding lectins"/>
    <property type="match status" value="1"/>
</dbReference>
<dbReference type="PANTHER" id="PTHR22605:SF1">
    <property type="entry name" value="RZ-TYPE DOMAIN-CONTAINING PROTEIN"/>
    <property type="match status" value="1"/>
</dbReference>
<dbReference type="SUPFAM" id="SSF49452">
    <property type="entry name" value="Starch-binding domain-like"/>
    <property type="match status" value="1"/>
</dbReference>
<dbReference type="SMART" id="SM00382">
    <property type="entry name" value="AAA"/>
    <property type="match status" value="2"/>
</dbReference>
<evidence type="ECO:0000313" key="3">
    <source>
        <dbReference type="EMBL" id="CAI2167306.1"/>
    </source>
</evidence>
<dbReference type="InterPro" id="IPR027417">
    <property type="entry name" value="P-loop_NTPase"/>
</dbReference>
<dbReference type="Pfam" id="PF00686">
    <property type="entry name" value="CBM_20"/>
    <property type="match status" value="1"/>
</dbReference>
<protein>
    <submittedName>
        <fullName evidence="3">17215_t:CDS:1</fullName>
    </submittedName>
</protein>
<gene>
    <name evidence="3" type="ORF">FWILDA_LOCUS3007</name>
</gene>
<keyword evidence="4" id="KW-1185">Reference proteome</keyword>
<feature type="compositionally biased region" description="Basic and acidic residues" evidence="1">
    <location>
        <begin position="330"/>
        <end position="443"/>
    </location>
</feature>
<feature type="domain" description="AAA+ ATPase" evidence="2">
    <location>
        <begin position="2450"/>
        <end position="2930"/>
    </location>
</feature>
<feature type="region of interest" description="Disordered" evidence="1">
    <location>
        <begin position="1"/>
        <end position="34"/>
    </location>
</feature>
<dbReference type="GO" id="GO:2001070">
    <property type="term" value="F:starch binding"/>
    <property type="evidence" value="ECO:0007669"/>
    <property type="project" value="InterPro"/>
</dbReference>
<dbReference type="SUPFAM" id="SSF52540">
    <property type="entry name" value="P-loop containing nucleoside triphosphate hydrolases"/>
    <property type="match status" value="1"/>
</dbReference>
<dbReference type="PANTHER" id="PTHR22605">
    <property type="entry name" value="RZ-TYPE DOMAIN-CONTAINING PROTEIN"/>
    <property type="match status" value="1"/>
</dbReference>
<dbReference type="InterPro" id="IPR031248">
    <property type="entry name" value="RNF213"/>
</dbReference>
<evidence type="ECO:0000313" key="4">
    <source>
        <dbReference type="Proteomes" id="UP001153678"/>
    </source>
</evidence>
<evidence type="ECO:0000259" key="2">
    <source>
        <dbReference type="SMART" id="SM00382"/>
    </source>
</evidence>
<dbReference type="OrthoDB" id="2400221at2759"/>
<dbReference type="CDD" id="cd00009">
    <property type="entry name" value="AAA"/>
    <property type="match status" value="1"/>
</dbReference>
<dbReference type="GO" id="GO:0005524">
    <property type="term" value="F:ATP binding"/>
    <property type="evidence" value="ECO:0007669"/>
    <property type="project" value="InterPro"/>
</dbReference>
<feature type="compositionally biased region" description="Low complexity" evidence="1">
    <location>
        <begin position="3022"/>
        <end position="3044"/>
    </location>
</feature>
<dbReference type="InterPro" id="IPR003959">
    <property type="entry name" value="ATPase_AAA_core"/>
</dbReference>
<accession>A0A9W4WVS8</accession>
<organism evidence="3 4">
    <name type="scientific">Funneliformis geosporum</name>
    <dbReference type="NCBI Taxonomy" id="1117311"/>
    <lineage>
        <taxon>Eukaryota</taxon>
        <taxon>Fungi</taxon>
        <taxon>Fungi incertae sedis</taxon>
        <taxon>Mucoromycota</taxon>
        <taxon>Glomeromycotina</taxon>
        <taxon>Glomeromycetes</taxon>
        <taxon>Glomerales</taxon>
        <taxon>Glomeraceae</taxon>
        <taxon>Funneliformis</taxon>
    </lineage>
</organism>
<feature type="compositionally biased region" description="Polar residues" evidence="1">
    <location>
        <begin position="289"/>
        <end position="316"/>
    </location>
</feature>
<feature type="compositionally biased region" description="Basic and acidic residues" evidence="1">
    <location>
        <begin position="269"/>
        <end position="286"/>
    </location>
</feature>
<feature type="region of interest" description="Disordered" evidence="1">
    <location>
        <begin position="3022"/>
        <end position="3059"/>
    </location>
</feature>
<dbReference type="Gene3D" id="2.100.10.30">
    <property type="entry name" value="Jacalin-like lectin domain"/>
    <property type="match status" value="1"/>
</dbReference>
<dbReference type="GO" id="GO:0016887">
    <property type="term" value="F:ATP hydrolysis activity"/>
    <property type="evidence" value="ECO:0007669"/>
    <property type="project" value="InterPro"/>
</dbReference>
<comment type="caution">
    <text evidence="3">The sequence shown here is derived from an EMBL/GenBank/DDBJ whole genome shotgun (WGS) entry which is preliminary data.</text>
</comment>
<feature type="region of interest" description="Disordered" evidence="1">
    <location>
        <begin position="224"/>
        <end position="443"/>
    </location>
</feature>
<proteinExistence type="predicted"/>
<dbReference type="Proteomes" id="UP001153678">
    <property type="component" value="Unassembled WGS sequence"/>
</dbReference>